<evidence type="ECO:0000256" key="1">
    <source>
        <dbReference type="SAM" id="MobiDB-lite"/>
    </source>
</evidence>
<protein>
    <submittedName>
        <fullName evidence="3">NYN domain-containing protein</fullName>
    </submittedName>
</protein>
<gene>
    <name evidence="3" type="ORF">GXY80_03750</name>
</gene>
<feature type="compositionally biased region" description="Basic and acidic residues" evidence="1">
    <location>
        <begin position="153"/>
        <end position="167"/>
    </location>
</feature>
<organism evidence="3 4">
    <name type="scientific">Syntrophorhabdus aromaticivorans</name>
    <dbReference type="NCBI Taxonomy" id="328301"/>
    <lineage>
        <taxon>Bacteria</taxon>
        <taxon>Pseudomonadati</taxon>
        <taxon>Thermodesulfobacteriota</taxon>
        <taxon>Syntrophorhabdia</taxon>
        <taxon>Syntrophorhabdales</taxon>
        <taxon>Syntrophorhabdaceae</taxon>
        <taxon>Syntrophorhabdus</taxon>
    </lineage>
</organism>
<reference evidence="3" key="1">
    <citation type="journal article" date="2020" name="Biotechnol. Biofuels">
        <title>New insights from the biogas microbiome by comprehensive genome-resolved metagenomics of nearly 1600 species originating from multiple anaerobic digesters.</title>
        <authorList>
            <person name="Campanaro S."/>
            <person name="Treu L."/>
            <person name="Rodriguez-R L.M."/>
            <person name="Kovalovszki A."/>
            <person name="Ziels R.M."/>
            <person name="Maus I."/>
            <person name="Zhu X."/>
            <person name="Kougias P.G."/>
            <person name="Basile A."/>
            <person name="Luo G."/>
            <person name="Schluter A."/>
            <person name="Konstantinidis K.T."/>
            <person name="Angelidaki I."/>
        </authorList>
    </citation>
    <scope>NUCLEOTIDE SEQUENCE</scope>
    <source>
        <strain evidence="3">AS06rmzACSIP_7</strain>
    </source>
</reference>
<comment type="caution">
    <text evidence="3">The sequence shown here is derived from an EMBL/GenBank/DDBJ whole genome shotgun (WGS) entry which is preliminary data.</text>
</comment>
<dbReference type="Gene3D" id="3.40.50.1010">
    <property type="entry name" value="5'-nuclease"/>
    <property type="match status" value="1"/>
</dbReference>
<dbReference type="InterPro" id="IPR021139">
    <property type="entry name" value="NYN"/>
</dbReference>
<accession>A0A971M2F7</accession>
<name>A0A971M2F7_9BACT</name>
<dbReference type="PANTHER" id="PTHR35811:SF1">
    <property type="entry name" value="HTH OST-TYPE DOMAIN-CONTAINING PROTEIN"/>
    <property type="match status" value="1"/>
</dbReference>
<dbReference type="GO" id="GO:0004540">
    <property type="term" value="F:RNA nuclease activity"/>
    <property type="evidence" value="ECO:0007669"/>
    <property type="project" value="InterPro"/>
</dbReference>
<evidence type="ECO:0000313" key="3">
    <source>
        <dbReference type="EMBL" id="NLW34585.1"/>
    </source>
</evidence>
<dbReference type="Pfam" id="PF01936">
    <property type="entry name" value="NYN"/>
    <property type="match status" value="1"/>
</dbReference>
<dbReference type="CDD" id="cd11297">
    <property type="entry name" value="PIN_LabA-like_N_1"/>
    <property type="match status" value="1"/>
</dbReference>
<dbReference type="AlphaFoldDB" id="A0A971M2F7"/>
<evidence type="ECO:0000259" key="2">
    <source>
        <dbReference type="Pfam" id="PF01936"/>
    </source>
</evidence>
<dbReference type="Proteomes" id="UP000777265">
    <property type="component" value="Unassembled WGS sequence"/>
</dbReference>
<proteinExistence type="predicted"/>
<feature type="region of interest" description="Disordered" evidence="1">
    <location>
        <begin position="146"/>
        <end position="173"/>
    </location>
</feature>
<reference evidence="3" key="2">
    <citation type="submission" date="2020-01" db="EMBL/GenBank/DDBJ databases">
        <authorList>
            <person name="Campanaro S."/>
        </authorList>
    </citation>
    <scope>NUCLEOTIDE SEQUENCE</scope>
    <source>
        <strain evidence="3">AS06rmzACSIP_7</strain>
    </source>
</reference>
<sequence length="335" mass="37457">MNSVAILWDMENVNPGSDSLFLEGLLEYAEAKGRVVAARAYGNWNHSGLSKIAPSLTRRYFYLVHIPKGQKNSSDMVMVSDTMEIIRIHDHIDTFILVTGDSDFRFLVLALRRAGKIVHIVCNTRNASEDLLALADSYVDYRELVPGGNDEESGVRPHRAAEDKTAPEKTPTPAMTEEDWFQVLAEAAELMLNKKIQPGIGSLKIRTKMLNANFNEKKLGFSHWSEFVAAAVKAGFVTIEGKGPEALVYPVPGMLKQEGIQRKAFSVLIEVLSELDKGNKPVYHSYRSVNSKLIEKKVYFNDLGFNQFKEFIQAAEARGLVESQVEGLKHSVKRL</sequence>
<dbReference type="PANTHER" id="PTHR35811">
    <property type="entry name" value="SLR1870 PROTEIN"/>
    <property type="match status" value="1"/>
</dbReference>
<evidence type="ECO:0000313" key="4">
    <source>
        <dbReference type="Proteomes" id="UP000777265"/>
    </source>
</evidence>
<dbReference type="EMBL" id="JAAYEE010000067">
    <property type="protein sequence ID" value="NLW34585.1"/>
    <property type="molecule type" value="Genomic_DNA"/>
</dbReference>
<feature type="domain" description="NYN" evidence="2">
    <location>
        <begin position="4"/>
        <end position="140"/>
    </location>
</feature>